<dbReference type="AlphaFoldDB" id="A0A7S6U9U6"/>
<protein>
    <recommendedName>
        <fullName evidence="4 5">Large ribosomal subunit protein bL32c</fullName>
    </recommendedName>
</protein>
<organism evidence="7">
    <name type="scientific">Schizocladia ischiensis</name>
    <dbReference type="NCBI Taxonomy" id="196139"/>
    <lineage>
        <taxon>Eukaryota</taxon>
        <taxon>Sar</taxon>
        <taxon>Stramenopiles</taxon>
        <taxon>Ochrophyta</taxon>
        <taxon>PX clade</taxon>
        <taxon>Schizocladiophyceae</taxon>
        <taxon>Schizocladiales</taxon>
        <taxon>Schizocladiaceae</taxon>
        <taxon>Schizocladia</taxon>
    </lineage>
</organism>
<proteinExistence type="inferred from homology"/>
<name>A0A7S6U9U6_9STRA</name>
<dbReference type="GO" id="GO:0006412">
    <property type="term" value="P:translation"/>
    <property type="evidence" value="ECO:0007669"/>
    <property type="project" value="UniProtKB-UniRule"/>
</dbReference>
<dbReference type="HAMAP" id="MF_00340">
    <property type="entry name" value="Ribosomal_bL32"/>
    <property type="match status" value="1"/>
</dbReference>
<keyword evidence="7" id="KW-0934">Plastid</keyword>
<sequence>MATPKKRTSQSKRNSRKSNWKKKYSNASTISLNLAKSIFLGGPANFFYEEVDKKKSDKQQKVNRYKMWIAEDQQELSNQQKSSEIKIDNSDVT</sequence>
<comment type="subcellular location">
    <subcellularLocation>
        <location evidence="5">Plastid</location>
        <location evidence="5">Chloroplast</location>
    </subcellularLocation>
</comment>
<dbReference type="RefSeq" id="YP_010032285.1">
    <property type="nucleotide sequence ID" value="NC_053868.1"/>
</dbReference>
<dbReference type="InterPro" id="IPR011332">
    <property type="entry name" value="Ribosomal_zn-bd"/>
</dbReference>
<dbReference type="GO" id="GO:0015934">
    <property type="term" value="C:large ribosomal subunit"/>
    <property type="evidence" value="ECO:0007669"/>
    <property type="project" value="InterPro"/>
</dbReference>
<keyword evidence="7" id="KW-0150">Chloroplast</keyword>
<dbReference type="InterPro" id="IPR044958">
    <property type="entry name" value="Ribosomal_bL32_plant/cyanobact"/>
</dbReference>
<accession>A0A7S6U9U6</accession>
<evidence type="ECO:0000256" key="3">
    <source>
        <dbReference type="ARBA" id="ARBA00023274"/>
    </source>
</evidence>
<geneLocation type="chloroplast" evidence="7"/>
<dbReference type="PANTHER" id="PTHR36083">
    <property type="entry name" value="50S RIBOSOMAL PROTEIN L32, CHLOROPLASTIC"/>
    <property type="match status" value="1"/>
</dbReference>
<dbReference type="EMBL" id="MT226925">
    <property type="protein sequence ID" value="QOW07492.1"/>
    <property type="molecule type" value="Genomic_DNA"/>
</dbReference>
<feature type="region of interest" description="Disordered" evidence="6">
    <location>
        <begin position="1"/>
        <end position="22"/>
    </location>
</feature>
<keyword evidence="3 5" id="KW-0687">Ribonucleoprotein</keyword>
<evidence type="ECO:0000256" key="1">
    <source>
        <dbReference type="ARBA" id="ARBA00008560"/>
    </source>
</evidence>
<reference evidence="7" key="1">
    <citation type="submission" date="2020-03" db="EMBL/GenBank/DDBJ databases">
        <title>Schizocladia ischiensis organellar genomes: estimating the origin of multicellularity in heterokonts and the emergence of shallow ocean ecosystems.</title>
        <authorList>
            <person name="Phillips N.E."/>
            <person name="Braun E.L."/>
            <person name="Boore J."/>
            <person name="Cheda B."/>
            <person name="Salomon M.P."/>
        </authorList>
    </citation>
    <scope>NUCLEOTIDE SEQUENCE</scope>
</reference>
<evidence type="ECO:0000256" key="4">
    <source>
        <dbReference type="ARBA" id="ARBA00035280"/>
    </source>
</evidence>
<keyword evidence="2 5" id="KW-0689">Ribosomal protein</keyword>
<dbReference type="GeneID" id="63377772"/>
<evidence type="ECO:0000256" key="2">
    <source>
        <dbReference type="ARBA" id="ARBA00022980"/>
    </source>
</evidence>
<dbReference type="Pfam" id="PF01783">
    <property type="entry name" value="Ribosomal_L32p"/>
    <property type="match status" value="1"/>
</dbReference>
<evidence type="ECO:0000256" key="5">
    <source>
        <dbReference type="HAMAP-Rule" id="MF_00340"/>
    </source>
</evidence>
<evidence type="ECO:0000256" key="6">
    <source>
        <dbReference type="SAM" id="MobiDB-lite"/>
    </source>
</evidence>
<evidence type="ECO:0000313" key="7">
    <source>
        <dbReference type="EMBL" id="QOW07492.1"/>
    </source>
</evidence>
<dbReference type="GO" id="GO:0009507">
    <property type="term" value="C:chloroplast"/>
    <property type="evidence" value="ECO:0007669"/>
    <property type="project" value="UniProtKB-SubCell"/>
</dbReference>
<dbReference type="PANTHER" id="PTHR36083:SF1">
    <property type="entry name" value="LARGE RIBOSOMAL SUBUNIT PROTEIN BL32C"/>
    <property type="match status" value="1"/>
</dbReference>
<dbReference type="InterPro" id="IPR002677">
    <property type="entry name" value="Ribosomal_bL32"/>
</dbReference>
<dbReference type="SUPFAM" id="SSF57829">
    <property type="entry name" value="Zn-binding ribosomal proteins"/>
    <property type="match status" value="1"/>
</dbReference>
<gene>
    <name evidence="5 7" type="primary">rpl32</name>
</gene>
<comment type="similarity">
    <text evidence="1 5">Belongs to the bacterial ribosomal protein bL32 family.</text>
</comment>
<dbReference type="GO" id="GO:0003735">
    <property type="term" value="F:structural constituent of ribosome"/>
    <property type="evidence" value="ECO:0007669"/>
    <property type="project" value="InterPro"/>
</dbReference>